<sequence>MLYIATRHLLFAPFSIFIPLHSHCPLHVEPTCHQFVCIRVSKSSRRIALRGKKPEFAGTRLKEAQHKLAIDMTSAPCGSTYGFIAGGKTQKPLNIPLARFFFFNSQSPQESNMFSRTRPRAFAAAAQSTLRPSQVPRTTAAALHTRALTRPNARLEAGATPRALKTGSPAISKRFEHTAADGTRRRFEDFEVCSKLLSATMLHWTDSISIRVA</sequence>
<gene>
    <name evidence="1" type="ORF">BDY17DRAFT_20886</name>
</gene>
<dbReference type="AlphaFoldDB" id="A0A6A6Q953"/>
<dbReference type="EMBL" id="MU001631">
    <property type="protein sequence ID" value="KAF2487917.1"/>
    <property type="molecule type" value="Genomic_DNA"/>
</dbReference>
<evidence type="ECO:0000313" key="1">
    <source>
        <dbReference type="EMBL" id="KAF2487917.1"/>
    </source>
</evidence>
<protein>
    <submittedName>
        <fullName evidence="1">Uncharacterized protein</fullName>
    </submittedName>
</protein>
<dbReference type="GeneID" id="54471134"/>
<dbReference type="RefSeq" id="XP_033594486.1">
    <property type="nucleotide sequence ID" value="XM_033730132.1"/>
</dbReference>
<name>A0A6A6Q953_9PEZI</name>
<organism evidence="1 2">
    <name type="scientific">Neohortaea acidophila</name>
    <dbReference type="NCBI Taxonomy" id="245834"/>
    <lineage>
        <taxon>Eukaryota</taxon>
        <taxon>Fungi</taxon>
        <taxon>Dikarya</taxon>
        <taxon>Ascomycota</taxon>
        <taxon>Pezizomycotina</taxon>
        <taxon>Dothideomycetes</taxon>
        <taxon>Dothideomycetidae</taxon>
        <taxon>Mycosphaerellales</taxon>
        <taxon>Teratosphaeriaceae</taxon>
        <taxon>Neohortaea</taxon>
    </lineage>
</organism>
<accession>A0A6A6Q953</accession>
<proteinExistence type="predicted"/>
<reference evidence="1" key="1">
    <citation type="journal article" date="2020" name="Stud. Mycol.">
        <title>101 Dothideomycetes genomes: a test case for predicting lifestyles and emergence of pathogens.</title>
        <authorList>
            <person name="Haridas S."/>
            <person name="Albert R."/>
            <person name="Binder M."/>
            <person name="Bloem J."/>
            <person name="Labutti K."/>
            <person name="Salamov A."/>
            <person name="Andreopoulos B."/>
            <person name="Baker S."/>
            <person name="Barry K."/>
            <person name="Bills G."/>
            <person name="Bluhm B."/>
            <person name="Cannon C."/>
            <person name="Castanera R."/>
            <person name="Culley D."/>
            <person name="Daum C."/>
            <person name="Ezra D."/>
            <person name="Gonzalez J."/>
            <person name="Henrissat B."/>
            <person name="Kuo A."/>
            <person name="Liang C."/>
            <person name="Lipzen A."/>
            <person name="Lutzoni F."/>
            <person name="Magnuson J."/>
            <person name="Mondo S."/>
            <person name="Nolan M."/>
            <person name="Ohm R."/>
            <person name="Pangilinan J."/>
            <person name="Park H.-J."/>
            <person name="Ramirez L."/>
            <person name="Alfaro M."/>
            <person name="Sun H."/>
            <person name="Tritt A."/>
            <person name="Yoshinaga Y."/>
            <person name="Zwiers L.-H."/>
            <person name="Turgeon B."/>
            <person name="Goodwin S."/>
            <person name="Spatafora J."/>
            <person name="Crous P."/>
            <person name="Grigoriev I."/>
        </authorList>
    </citation>
    <scope>NUCLEOTIDE SEQUENCE</scope>
    <source>
        <strain evidence="1">CBS 113389</strain>
    </source>
</reference>
<keyword evidence="2" id="KW-1185">Reference proteome</keyword>
<dbReference type="Proteomes" id="UP000799767">
    <property type="component" value="Unassembled WGS sequence"/>
</dbReference>
<evidence type="ECO:0000313" key="2">
    <source>
        <dbReference type="Proteomes" id="UP000799767"/>
    </source>
</evidence>